<organism evidence="3 4">
    <name type="scientific">Halovenus salina</name>
    <dbReference type="NCBI Taxonomy" id="1510225"/>
    <lineage>
        <taxon>Archaea</taxon>
        <taxon>Methanobacteriati</taxon>
        <taxon>Methanobacteriota</taxon>
        <taxon>Stenosarchaea group</taxon>
        <taxon>Halobacteria</taxon>
        <taxon>Halobacteriales</taxon>
        <taxon>Haloarculaceae</taxon>
        <taxon>Halovenus</taxon>
    </lineage>
</organism>
<comment type="caution">
    <text evidence="3">The sequence shown here is derived from an EMBL/GenBank/DDBJ whole genome shotgun (WGS) entry which is preliminary data.</text>
</comment>
<evidence type="ECO:0000259" key="2">
    <source>
        <dbReference type="Pfam" id="PF20586"/>
    </source>
</evidence>
<name>A0ABD5W330_9EURY</name>
<evidence type="ECO:0000313" key="3">
    <source>
        <dbReference type="EMBL" id="MFC7059971.1"/>
    </source>
</evidence>
<keyword evidence="4" id="KW-1185">Reference proteome</keyword>
<dbReference type="Pfam" id="PF20586">
    <property type="entry name" value="DUF6788"/>
    <property type="match status" value="1"/>
</dbReference>
<reference evidence="3 4" key="1">
    <citation type="journal article" date="2019" name="Int. J. Syst. Evol. Microbiol.">
        <title>The Global Catalogue of Microorganisms (GCM) 10K type strain sequencing project: providing services to taxonomists for standard genome sequencing and annotation.</title>
        <authorList>
            <consortium name="The Broad Institute Genomics Platform"/>
            <consortium name="The Broad Institute Genome Sequencing Center for Infectious Disease"/>
            <person name="Wu L."/>
            <person name="Ma J."/>
        </authorList>
    </citation>
    <scope>NUCLEOTIDE SEQUENCE [LARGE SCALE GENOMIC DNA]</scope>
    <source>
        <strain evidence="3 4">JCM 30072</strain>
    </source>
</reference>
<dbReference type="AlphaFoldDB" id="A0ABD5W330"/>
<feature type="domain" description="DUF6788" evidence="2">
    <location>
        <begin position="56"/>
        <end position="110"/>
    </location>
</feature>
<evidence type="ECO:0000256" key="1">
    <source>
        <dbReference type="SAM" id="MobiDB-lite"/>
    </source>
</evidence>
<feature type="region of interest" description="Disordered" evidence="1">
    <location>
        <begin position="42"/>
        <end position="63"/>
    </location>
</feature>
<dbReference type="EMBL" id="JBHSZI010000005">
    <property type="protein sequence ID" value="MFC7059971.1"/>
    <property type="molecule type" value="Genomic_DNA"/>
</dbReference>
<accession>A0ABD5W330</accession>
<protein>
    <submittedName>
        <fullName evidence="3">DUF6788 family protein</fullName>
    </submittedName>
</protein>
<dbReference type="Proteomes" id="UP001596445">
    <property type="component" value="Unassembled WGS sequence"/>
</dbReference>
<dbReference type="RefSeq" id="WP_267164502.1">
    <property type="nucleotide sequence ID" value="NZ_CP112975.1"/>
</dbReference>
<sequence>MTQPEPPASLPKYLAEGLPKQDADTLRDIREYVDALIEYREQPVDPEELPDTAEPVNLDDSGKGTVVKEKVKCGDDTCKCASGAPADMHGPYLYRYYREGSELTSEYLGKP</sequence>
<gene>
    <name evidence="3" type="ORF">ACFQQG_19355</name>
</gene>
<evidence type="ECO:0000313" key="4">
    <source>
        <dbReference type="Proteomes" id="UP001596445"/>
    </source>
</evidence>
<dbReference type="GeneID" id="76632387"/>
<dbReference type="InterPro" id="IPR046738">
    <property type="entry name" value="DUF6788"/>
</dbReference>
<proteinExistence type="predicted"/>